<dbReference type="Gene3D" id="3.90.550.10">
    <property type="entry name" value="Spore Coat Polysaccharide Biosynthesis Protein SpsA, Chain A"/>
    <property type="match status" value="1"/>
</dbReference>
<dbReference type="SUPFAM" id="SSF53448">
    <property type="entry name" value="Nucleotide-diphospho-sugar transferases"/>
    <property type="match status" value="1"/>
</dbReference>
<keyword evidence="12" id="KW-1185">Reference proteome</keyword>
<dbReference type="GO" id="GO:0016779">
    <property type="term" value="F:nucleotidyltransferase activity"/>
    <property type="evidence" value="ECO:0007669"/>
    <property type="project" value="TreeGrafter"/>
</dbReference>
<reference evidence="10 11" key="4">
    <citation type="submission" date="2017-03" db="EMBL/GenBank/DDBJ databases">
        <authorList>
            <person name="Afonso C.L."/>
            <person name="Miller P.J."/>
            <person name="Scott M.A."/>
            <person name="Spackman E."/>
            <person name="Goraichik I."/>
            <person name="Dimitrov K.M."/>
            <person name="Suarez D.L."/>
            <person name="Swayne D.E."/>
        </authorList>
    </citation>
    <scope>NUCLEOTIDE SEQUENCE [LARGE SCALE GENOMIC DNA]</scope>
    <source>
        <strain evidence="5">6</strain>
        <strain evidence="11">6(3)</strain>
        <strain evidence="7">8</strain>
        <strain evidence="10">8(6)</strain>
        <strain evidence="6">ATCC 9175</strain>
    </source>
</reference>
<dbReference type="PATRIC" id="fig|1703.10.peg.3590"/>
<organism evidence="3 8">
    <name type="scientific">Brevibacterium aurantiacum</name>
    <dbReference type="NCBI Taxonomy" id="273384"/>
    <lineage>
        <taxon>Bacteria</taxon>
        <taxon>Bacillati</taxon>
        <taxon>Actinomycetota</taxon>
        <taxon>Actinomycetes</taxon>
        <taxon>Micrococcales</taxon>
        <taxon>Brevibacteriaceae</taxon>
        <taxon>Brevibacterium</taxon>
    </lineage>
</organism>
<dbReference type="Proteomes" id="UP000218377">
    <property type="component" value="Unassembled WGS sequence"/>
</dbReference>
<dbReference type="OrthoDB" id="4408226at2"/>
<evidence type="ECO:0000313" key="3">
    <source>
        <dbReference type="EMBL" id="AOP55179.1"/>
    </source>
</evidence>
<dbReference type="AlphaFoldDB" id="A0A1D7W809"/>
<evidence type="ECO:0000313" key="6">
    <source>
        <dbReference type="EMBL" id="SMX69386.1"/>
    </source>
</evidence>
<protein>
    <submittedName>
        <fullName evidence="4">Molybdopterin-guanine dinucleotide biosynthesis protein A</fullName>
    </submittedName>
    <submittedName>
        <fullName evidence="3">Molybdopterin-guanine dinucleotide biosynthesis protein MobA</fullName>
    </submittedName>
</protein>
<accession>A0A2H1HL63</accession>
<dbReference type="EMBL" id="FXYZ01000001">
    <property type="protein sequence ID" value="SMX63678.1"/>
    <property type="molecule type" value="Genomic_DNA"/>
</dbReference>
<evidence type="ECO:0000313" key="10">
    <source>
        <dbReference type="Proteomes" id="UP000234300"/>
    </source>
</evidence>
<dbReference type="EMBL" id="FXZB01000004">
    <property type="protein sequence ID" value="SMX69386.1"/>
    <property type="molecule type" value="Genomic_DNA"/>
</dbReference>
<dbReference type="Proteomes" id="UP000234300">
    <property type="component" value="Unassembled WGS sequence"/>
</dbReference>
<evidence type="ECO:0000313" key="9">
    <source>
        <dbReference type="Proteomes" id="UP000218377"/>
    </source>
</evidence>
<gene>
    <name evidence="6" type="ORF">BAUR9175_00866</name>
    <name evidence="5" type="ORF">BAURA63_00294</name>
    <name evidence="7" type="ORF">BAURA86_01041</name>
    <name evidence="3" type="ORF">BLSMQ_3479</name>
    <name evidence="4" type="ORF">CIK79_05905</name>
</gene>
<reference evidence="4 9" key="3">
    <citation type="journal article" date="2017" name="Elife">
        <title>Extensive horizontal gene transfer in cheese-associated bacteria.</title>
        <authorList>
            <person name="Bonham K.S."/>
            <person name="Wolfe B.E."/>
            <person name="Dutton R.J."/>
        </authorList>
    </citation>
    <scope>NUCLEOTIDE SEQUENCE [LARGE SCALE GENOMIC DNA]</scope>
    <source>
        <strain evidence="4 9">JB5</strain>
    </source>
</reference>
<dbReference type="EMBL" id="NRGX01000001">
    <property type="protein sequence ID" value="PCC17866.1"/>
    <property type="molecule type" value="Genomic_DNA"/>
</dbReference>
<accession>A0A1D7W809</accession>
<dbReference type="Proteomes" id="UP000234525">
    <property type="component" value="Unassembled WGS sequence"/>
</dbReference>
<accession>A0A2A3X2G0</accession>
<name>A0A1D7W809_BREAU</name>
<dbReference type="PANTHER" id="PTHR19136:SF81">
    <property type="entry name" value="MOLYBDENUM COFACTOR GUANYLYLTRANSFERASE"/>
    <property type="match status" value="1"/>
</dbReference>
<dbReference type="Proteomes" id="UP000094793">
    <property type="component" value="Chromosome"/>
</dbReference>
<evidence type="ECO:0000256" key="1">
    <source>
        <dbReference type="ARBA" id="ARBA00022679"/>
    </source>
</evidence>
<feature type="domain" description="MobA-like NTP transferase" evidence="2">
    <location>
        <begin position="5"/>
        <end position="176"/>
    </location>
</feature>
<evidence type="ECO:0000313" key="8">
    <source>
        <dbReference type="Proteomes" id="UP000094793"/>
    </source>
</evidence>
<evidence type="ECO:0000313" key="11">
    <source>
        <dbReference type="Proteomes" id="UP000234327"/>
    </source>
</evidence>
<reference evidence="8" key="2">
    <citation type="submission" date="2016-09" db="EMBL/GenBank/DDBJ databases">
        <title>Complete Genome Sequence of Brevibacterium linens SMQ-1335.</title>
        <authorList>
            <person name="de Melo A.G."/>
            <person name="Labrie S.J."/>
            <person name="Dumaresq J."/>
            <person name="Roberts R.J."/>
            <person name="Tremblay D.M."/>
            <person name="Moineau S."/>
        </authorList>
    </citation>
    <scope>NUCLEOTIDE SEQUENCE [LARGE SCALE GENOMIC DNA]</scope>
    <source>
        <strain evidence="8">SMQ-1335</strain>
    </source>
</reference>
<evidence type="ECO:0000313" key="12">
    <source>
        <dbReference type="Proteomes" id="UP000234525"/>
    </source>
</evidence>
<evidence type="ECO:0000313" key="5">
    <source>
        <dbReference type="EMBL" id="SMX63678.1"/>
    </source>
</evidence>
<evidence type="ECO:0000259" key="2">
    <source>
        <dbReference type="Pfam" id="PF12804"/>
    </source>
</evidence>
<reference evidence="3" key="1">
    <citation type="submission" date="2016-09" db="EMBL/GenBank/DDBJ databases">
        <title>Complete Genome Sequence of Brevibacterium aurantiacum SMQ-1335.</title>
        <authorList>
            <person name="de Melo A.G."/>
            <person name="Labrie S.J."/>
            <person name="Dumaresq J."/>
            <person name="Roberts R.J."/>
            <person name="Tremblay D.M."/>
            <person name="Moineau S."/>
        </authorList>
    </citation>
    <scope>NUCLEOTIDE SEQUENCE</scope>
    <source>
        <strain evidence="3">SMQ-1335</strain>
    </source>
</reference>
<dbReference type="InterPro" id="IPR029044">
    <property type="entry name" value="Nucleotide-diphossugar_trans"/>
</dbReference>
<sequence>MTISAIILSGGRSSRFDGAHKPAVELGEATVISRILGAVRTLDPTAEVWVVGSVEGLSAGEEKTVHHIREEPEFAGPLAGIAAAGERMHSASSTADAVDTNPVALTRSQPSLARDAASVTLVLAGDMPLITPGHLRELVDYCRGTGLPAAGSDDRGKTQFLCAAWPRGLLLSRLAEVGDPVNAAVKLLYAGVETTRVHVDAEVIADFDTVEELDRIRARFDSEL</sequence>
<dbReference type="Pfam" id="PF12804">
    <property type="entry name" value="NTP_transf_3"/>
    <property type="match status" value="1"/>
</dbReference>
<keyword evidence="1" id="KW-0808">Transferase</keyword>
<dbReference type="InterPro" id="IPR025877">
    <property type="entry name" value="MobA-like_NTP_Trfase"/>
</dbReference>
<evidence type="ECO:0000313" key="7">
    <source>
        <dbReference type="EMBL" id="SMX79262.1"/>
    </source>
</evidence>
<dbReference type="RefSeq" id="WP_069600980.1">
    <property type="nucleotide sequence ID" value="NZ_BJME01000006.1"/>
</dbReference>
<dbReference type="Proteomes" id="UP000234327">
    <property type="component" value="Unassembled WGS sequence"/>
</dbReference>
<dbReference type="KEGG" id="blin:BLSMQ_3479"/>
<proteinExistence type="predicted"/>
<dbReference type="EMBL" id="FXZI01000002">
    <property type="protein sequence ID" value="SMX79262.1"/>
    <property type="molecule type" value="Genomic_DNA"/>
</dbReference>
<reference evidence="12" key="5">
    <citation type="submission" date="2017-03" db="EMBL/GenBank/DDBJ databases">
        <authorList>
            <person name="Monnet C."/>
        </authorList>
    </citation>
    <scope>NUCLEOTIDE SEQUENCE [LARGE SCALE GENOMIC DNA]</scope>
    <source>
        <strain evidence="12">ATCC 9175</strain>
    </source>
</reference>
<evidence type="ECO:0000313" key="4">
    <source>
        <dbReference type="EMBL" id="PCC17866.1"/>
    </source>
</evidence>
<dbReference type="PANTHER" id="PTHR19136">
    <property type="entry name" value="MOLYBDENUM COFACTOR GUANYLYLTRANSFERASE"/>
    <property type="match status" value="1"/>
</dbReference>
<dbReference type="EMBL" id="CP017150">
    <property type="protein sequence ID" value="AOP55179.1"/>
    <property type="molecule type" value="Genomic_DNA"/>
</dbReference>
<dbReference type="GeneID" id="60907729"/>